<dbReference type="SFLD" id="SFLDS00029">
    <property type="entry name" value="Radical_SAM"/>
    <property type="match status" value="1"/>
</dbReference>
<accession>A0A4R2LZK0</accession>
<keyword evidence="3" id="KW-0949">S-adenosyl-L-methionine</keyword>
<evidence type="ECO:0000256" key="1">
    <source>
        <dbReference type="ARBA" id="ARBA00001966"/>
    </source>
</evidence>
<proteinExistence type="predicted"/>
<protein>
    <recommendedName>
        <fullName evidence="7">Radical SAM core domain-containing protein</fullName>
    </recommendedName>
</protein>
<dbReference type="InterPro" id="IPR013785">
    <property type="entry name" value="Aldolase_TIM"/>
</dbReference>
<evidence type="ECO:0000313" key="9">
    <source>
        <dbReference type="Proteomes" id="UP000295600"/>
    </source>
</evidence>
<comment type="caution">
    <text evidence="8">The sequence shown here is derived from an EMBL/GenBank/DDBJ whole genome shotgun (WGS) entry which is preliminary data.</text>
</comment>
<evidence type="ECO:0000256" key="3">
    <source>
        <dbReference type="ARBA" id="ARBA00022691"/>
    </source>
</evidence>
<dbReference type="Gene3D" id="3.20.20.70">
    <property type="entry name" value="Aldolase class I"/>
    <property type="match status" value="1"/>
</dbReference>
<dbReference type="EMBL" id="SLXB01000005">
    <property type="protein sequence ID" value="TCO94382.1"/>
    <property type="molecule type" value="Genomic_DNA"/>
</dbReference>
<keyword evidence="2" id="KW-0004">4Fe-4S</keyword>
<dbReference type="GO" id="GO:0016491">
    <property type="term" value="F:oxidoreductase activity"/>
    <property type="evidence" value="ECO:0007669"/>
    <property type="project" value="InterPro"/>
</dbReference>
<evidence type="ECO:0000256" key="5">
    <source>
        <dbReference type="ARBA" id="ARBA00023004"/>
    </source>
</evidence>
<dbReference type="InterPro" id="IPR023867">
    <property type="entry name" value="Sulphatase_maturase_rSAM"/>
</dbReference>
<dbReference type="GO" id="GO:0046872">
    <property type="term" value="F:metal ion binding"/>
    <property type="evidence" value="ECO:0007669"/>
    <property type="project" value="UniProtKB-KW"/>
</dbReference>
<dbReference type="InterPro" id="IPR058240">
    <property type="entry name" value="rSAM_sf"/>
</dbReference>
<dbReference type="SFLD" id="SFLDG01067">
    <property type="entry name" value="SPASM/twitch_domain_containing"/>
    <property type="match status" value="1"/>
</dbReference>
<dbReference type="Proteomes" id="UP000295600">
    <property type="component" value="Unassembled WGS sequence"/>
</dbReference>
<keyword evidence="4" id="KW-0479">Metal-binding</keyword>
<dbReference type="RefSeq" id="WP_131925686.1">
    <property type="nucleotide sequence ID" value="NZ_SLXB01000005.1"/>
</dbReference>
<sequence>MRYSIFNTTIDKGEYLILYNSLSGALLKLSKKKIDDAKDILIQKGFLVEDNENEVLSYKYIYYNQIFSKKSLDITIAPTTDCNLCCPYCFEEGNKHKEYMDDITLNAIAKYIISKKERTIELTWFGGEPLLCYDKIVKLNDLLISNNVSFTTSIITNGTLFTDDKIKLLNQLNIQQIQITLDGEQENHDKKRFFRKNQQGTYTLILSNIEKILKNTSITLFLKINVDKENLVSCKELMEFLHEKIQEYLNNGTLKISSNYIRNITNFEGCEKCITEEEYLNFYTKVEHNQLSIPQLCLPCPLRVQSHIVIGPDGSIYKCLEFIGNKAKSIGNINSFSISVSKLAKYALKYEPFEDPECQKCSILPICGGGCPNERELKAFGKRESICPSIKKEFATILENVLKEEERKS</sequence>
<evidence type="ECO:0000256" key="6">
    <source>
        <dbReference type="ARBA" id="ARBA00023014"/>
    </source>
</evidence>
<dbReference type="InterPro" id="IPR023885">
    <property type="entry name" value="4Fe4S-binding_SPASM_dom"/>
</dbReference>
<organism evidence="8 9">
    <name type="scientific">Prevotella heparinolytica</name>
    <dbReference type="NCBI Taxonomy" id="28113"/>
    <lineage>
        <taxon>Bacteria</taxon>
        <taxon>Pseudomonadati</taxon>
        <taxon>Bacteroidota</taxon>
        <taxon>Bacteroidia</taxon>
        <taxon>Bacteroidales</taxon>
        <taxon>Bacteroidaceae</taxon>
        <taxon>Bacteroides</taxon>
    </lineage>
</organism>
<evidence type="ECO:0000256" key="4">
    <source>
        <dbReference type="ARBA" id="ARBA00022723"/>
    </source>
</evidence>
<dbReference type="AlphaFoldDB" id="A0A4R2LZK0"/>
<dbReference type="UniPathway" id="UPA00782"/>
<reference evidence="8 9" key="1">
    <citation type="submission" date="2019-03" db="EMBL/GenBank/DDBJ databases">
        <title>Genomic Encyclopedia of Type Strains, Phase IV (KMG-IV): sequencing the most valuable type-strain genomes for metagenomic binning, comparative biology and taxonomic classification.</title>
        <authorList>
            <person name="Goeker M."/>
        </authorList>
    </citation>
    <scope>NUCLEOTIDE SEQUENCE [LARGE SCALE GENOMIC DNA]</scope>
    <source>
        <strain evidence="8 9">DSM 23917</strain>
    </source>
</reference>
<gene>
    <name evidence="8" type="ORF">EV202_10581</name>
</gene>
<evidence type="ECO:0000256" key="2">
    <source>
        <dbReference type="ARBA" id="ARBA00022485"/>
    </source>
</evidence>
<dbReference type="Pfam" id="PF04055">
    <property type="entry name" value="Radical_SAM"/>
    <property type="match status" value="1"/>
</dbReference>
<dbReference type="NCBIfam" id="TIGR04085">
    <property type="entry name" value="rSAM_more_4Fe4S"/>
    <property type="match status" value="1"/>
</dbReference>
<dbReference type="GO" id="GO:0051539">
    <property type="term" value="F:4 iron, 4 sulfur cluster binding"/>
    <property type="evidence" value="ECO:0007669"/>
    <property type="project" value="UniProtKB-KW"/>
</dbReference>
<dbReference type="CDD" id="cd01335">
    <property type="entry name" value="Radical_SAM"/>
    <property type="match status" value="1"/>
</dbReference>
<keyword evidence="6" id="KW-0411">Iron-sulfur</keyword>
<evidence type="ECO:0000259" key="7">
    <source>
        <dbReference type="PROSITE" id="PS51918"/>
    </source>
</evidence>
<feature type="domain" description="Radical SAM core" evidence="7">
    <location>
        <begin position="66"/>
        <end position="296"/>
    </location>
</feature>
<evidence type="ECO:0000313" key="8">
    <source>
        <dbReference type="EMBL" id="TCO94382.1"/>
    </source>
</evidence>
<comment type="cofactor">
    <cofactor evidence="1">
        <name>[4Fe-4S] cluster</name>
        <dbReference type="ChEBI" id="CHEBI:49883"/>
    </cofactor>
</comment>
<dbReference type="PANTHER" id="PTHR43787:SF3">
    <property type="entry name" value="ARYLSULFATASE REGULATORY PROTEIN"/>
    <property type="match status" value="1"/>
</dbReference>
<dbReference type="SFLD" id="SFLDG01384">
    <property type="entry name" value="thioether_bond_formation_requi"/>
    <property type="match status" value="1"/>
</dbReference>
<keyword evidence="5" id="KW-0408">Iron</keyword>
<dbReference type="SFLD" id="SFLDG01386">
    <property type="entry name" value="main_SPASM_domain-containing"/>
    <property type="match status" value="1"/>
</dbReference>
<dbReference type="SUPFAM" id="SSF102114">
    <property type="entry name" value="Radical SAM enzymes"/>
    <property type="match status" value="1"/>
</dbReference>
<name>A0A4R2LZK0_9BACE</name>
<dbReference type="PROSITE" id="PS51918">
    <property type="entry name" value="RADICAL_SAM"/>
    <property type="match status" value="1"/>
</dbReference>
<dbReference type="PANTHER" id="PTHR43787">
    <property type="entry name" value="FEMO COFACTOR BIOSYNTHESIS PROTEIN NIFB-RELATED"/>
    <property type="match status" value="1"/>
</dbReference>
<dbReference type="InterPro" id="IPR007197">
    <property type="entry name" value="rSAM"/>
</dbReference>